<dbReference type="FunFam" id="2.60.40.4100:FF:000002">
    <property type="entry name" value="Zona pellucida sperm-binding protein 3"/>
    <property type="match status" value="1"/>
</dbReference>
<keyword evidence="8" id="KW-0812">Transmembrane</keyword>
<evidence type="ECO:0000256" key="8">
    <source>
        <dbReference type="ARBA" id="ARBA00022692"/>
    </source>
</evidence>
<dbReference type="InterPro" id="IPR042235">
    <property type="entry name" value="ZP-C_dom"/>
</dbReference>
<keyword evidence="12 14" id="KW-1015">Disulfide bond</keyword>
<keyword evidence="9 14" id="KW-0732">Signal</keyword>
<evidence type="ECO:0000256" key="4">
    <source>
        <dbReference type="ARBA" id="ARBA00022475"/>
    </source>
</evidence>
<comment type="domain">
    <text evidence="14">The ZP domain is involved in the polymerization of the ZP proteins to form the zona pellucida.</text>
</comment>
<comment type="function">
    <text evidence="14">Component of the zona pellucida, an extracellular matrix surrounding oocytes which mediates sperm binding, induction of the acrosome reaction and prevents post-fertilization polyspermy. The zona pellucida is composed of 3 to 4 glycoproteins, ZP1, ZP2, ZP3, and ZP4. ZP3 is essential for sperm binding and zona matrix formation.</text>
</comment>
<evidence type="ECO:0000256" key="7">
    <source>
        <dbReference type="ARBA" id="ARBA00022685"/>
    </source>
</evidence>
<evidence type="ECO:0000256" key="12">
    <source>
        <dbReference type="ARBA" id="ARBA00023157"/>
    </source>
</evidence>
<evidence type="ECO:0000256" key="3">
    <source>
        <dbReference type="ARBA" id="ARBA00017980"/>
    </source>
</evidence>
<evidence type="ECO:0000256" key="14">
    <source>
        <dbReference type="RuleBase" id="RU367066"/>
    </source>
</evidence>
<dbReference type="PANTHER" id="PTHR11576:SF2">
    <property type="entry name" value="ZONA PELLUCIDA SPERM-BINDING PROTEIN 3"/>
    <property type="match status" value="1"/>
</dbReference>
<feature type="signal peptide" evidence="14">
    <location>
        <begin position="1"/>
        <end position="26"/>
    </location>
</feature>
<dbReference type="InterPro" id="IPR001507">
    <property type="entry name" value="ZP_dom"/>
</dbReference>
<dbReference type="GO" id="GO:0005886">
    <property type="term" value="C:plasma membrane"/>
    <property type="evidence" value="ECO:0007669"/>
    <property type="project" value="UniProtKB-SubCell"/>
</dbReference>
<protein>
    <recommendedName>
        <fullName evidence="3 14">Zona pellucida sperm-binding protein 3</fullName>
    </recommendedName>
</protein>
<evidence type="ECO:0000256" key="10">
    <source>
        <dbReference type="ARBA" id="ARBA00022989"/>
    </source>
</evidence>
<dbReference type="GO" id="GO:0035804">
    <property type="term" value="F:structural constituent of egg coat"/>
    <property type="evidence" value="ECO:0007669"/>
    <property type="project" value="UniProtKB-UniRule"/>
</dbReference>
<comment type="subcellular location">
    <subcellularLocation>
        <location evidence="1">Secreted</location>
        <location evidence="1">Extracellular space</location>
        <location evidence="1">Extracellular matrix</location>
    </subcellularLocation>
    <subcellularLocation>
        <location evidence="14">Zona pellucida</location>
    </subcellularLocation>
    <subcellularLocation>
        <location evidence="14">Cell membrane</location>
        <topology evidence="14">Single-pass type I membrane protein</topology>
    </subcellularLocation>
</comment>
<dbReference type="PRINTS" id="PR00023">
    <property type="entry name" value="ZPELLUCIDA"/>
</dbReference>
<dbReference type="GO" id="GO:0035803">
    <property type="term" value="P:egg coat formation"/>
    <property type="evidence" value="ECO:0007669"/>
    <property type="project" value="UniProtKB-UniRule"/>
</dbReference>
<dbReference type="EMBL" id="JAGEUA010000008">
    <property type="protein sequence ID" value="KAL0967980.1"/>
    <property type="molecule type" value="Genomic_DNA"/>
</dbReference>
<keyword evidence="13" id="KW-0325">Glycoprotein</keyword>
<dbReference type="InterPro" id="IPR055356">
    <property type="entry name" value="ZP-N"/>
</dbReference>
<evidence type="ECO:0000256" key="9">
    <source>
        <dbReference type="ARBA" id="ARBA00022729"/>
    </source>
</evidence>
<organism evidence="16 17">
    <name type="scientific">Umbra pygmaea</name>
    <name type="common">Eastern mudminnow</name>
    <dbReference type="NCBI Taxonomy" id="75934"/>
    <lineage>
        <taxon>Eukaryota</taxon>
        <taxon>Metazoa</taxon>
        <taxon>Chordata</taxon>
        <taxon>Craniata</taxon>
        <taxon>Vertebrata</taxon>
        <taxon>Euteleostomi</taxon>
        <taxon>Actinopterygii</taxon>
        <taxon>Neopterygii</taxon>
        <taxon>Teleostei</taxon>
        <taxon>Protacanthopterygii</taxon>
        <taxon>Esociformes</taxon>
        <taxon>Umbridae</taxon>
        <taxon>Umbra</taxon>
    </lineage>
</organism>
<name>A0ABD0W9B0_UMBPY</name>
<evidence type="ECO:0000256" key="13">
    <source>
        <dbReference type="ARBA" id="ARBA00023180"/>
    </source>
</evidence>
<feature type="chain" id="PRO_5044533850" description="Zona pellucida sperm-binding protein 3" evidence="14">
    <location>
        <begin position="27"/>
        <end position="422"/>
    </location>
</feature>
<dbReference type="PANTHER" id="PTHR11576">
    <property type="entry name" value="ZONA PELLUCIDA SPERM-BINDING PROTEIN 3"/>
    <property type="match status" value="1"/>
</dbReference>
<evidence type="ECO:0000313" key="17">
    <source>
        <dbReference type="Proteomes" id="UP001557470"/>
    </source>
</evidence>
<evidence type="ECO:0000256" key="2">
    <source>
        <dbReference type="ARBA" id="ARBA00006735"/>
    </source>
</evidence>
<keyword evidence="4 14" id="KW-1003">Cell membrane</keyword>
<keyword evidence="10" id="KW-1133">Transmembrane helix</keyword>
<dbReference type="InterPro" id="IPR055355">
    <property type="entry name" value="ZP-C"/>
</dbReference>
<dbReference type="GO" id="GO:0007339">
    <property type="term" value="P:binding of sperm to zona pellucida"/>
    <property type="evidence" value="ECO:0007669"/>
    <property type="project" value="UniProtKB-UniRule"/>
</dbReference>
<evidence type="ECO:0000313" key="16">
    <source>
        <dbReference type="EMBL" id="KAL0967980.1"/>
    </source>
</evidence>
<dbReference type="Pfam" id="PF00100">
    <property type="entry name" value="Zona_pellucida"/>
    <property type="match status" value="1"/>
</dbReference>
<feature type="domain" description="ZP" evidence="15">
    <location>
        <begin position="93"/>
        <end position="366"/>
    </location>
</feature>
<evidence type="ECO:0000256" key="5">
    <source>
        <dbReference type="ARBA" id="ARBA00022525"/>
    </source>
</evidence>
<evidence type="ECO:0000256" key="6">
    <source>
        <dbReference type="ARBA" id="ARBA00022530"/>
    </source>
</evidence>
<keyword evidence="17" id="KW-1185">Reference proteome</keyword>
<comment type="similarity">
    <text evidence="2 14">Belongs to the ZP domain family. ZPC subfamily.</text>
</comment>
<keyword evidence="7 14" id="KW-0165">Cleavage on pair of basic residues</keyword>
<keyword evidence="6 14" id="KW-0272">Extracellular matrix</keyword>
<evidence type="ECO:0000256" key="11">
    <source>
        <dbReference type="ARBA" id="ARBA00023136"/>
    </source>
</evidence>
<proteinExistence type="inferred from homology"/>
<accession>A0ABD0W9B0</accession>
<keyword evidence="5 14" id="KW-0964">Secreted</keyword>
<dbReference type="Pfam" id="PF23344">
    <property type="entry name" value="ZP-N"/>
    <property type="match status" value="1"/>
</dbReference>
<evidence type="ECO:0000259" key="15">
    <source>
        <dbReference type="PROSITE" id="PS51034"/>
    </source>
</evidence>
<reference evidence="16 17" key="1">
    <citation type="submission" date="2024-06" db="EMBL/GenBank/DDBJ databases">
        <authorList>
            <person name="Pan Q."/>
            <person name="Wen M."/>
            <person name="Jouanno E."/>
            <person name="Zahm M."/>
            <person name="Klopp C."/>
            <person name="Cabau C."/>
            <person name="Louis A."/>
            <person name="Berthelot C."/>
            <person name="Parey E."/>
            <person name="Roest Crollius H."/>
            <person name="Montfort J."/>
            <person name="Robinson-Rechavi M."/>
            <person name="Bouchez O."/>
            <person name="Lampietro C."/>
            <person name="Lopez Roques C."/>
            <person name="Donnadieu C."/>
            <person name="Postlethwait J."/>
            <person name="Bobe J."/>
            <person name="Verreycken H."/>
            <person name="Guiguen Y."/>
        </authorList>
    </citation>
    <scope>NUCLEOTIDE SEQUENCE [LARGE SCALE GENOMIC DNA]</scope>
    <source>
        <strain evidence="16">Up_M1</strain>
        <tissue evidence="16">Testis</tissue>
    </source>
</reference>
<gene>
    <name evidence="16" type="ORF">UPYG_G00260600</name>
</gene>
<dbReference type="Proteomes" id="UP001557470">
    <property type="component" value="Unassembled WGS sequence"/>
</dbReference>
<dbReference type="GO" id="GO:2000344">
    <property type="term" value="P:positive regulation of acrosome reaction"/>
    <property type="evidence" value="ECO:0007669"/>
    <property type="project" value="UniProtKB-UniRule"/>
</dbReference>
<dbReference type="FunFam" id="2.60.40.3210:FF:000001">
    <property type="entry name" value="Zona pellucida sperm-binding protein 3"/>
    <property type="match status" value="1"/>
</dbReference>
<comment type="caution">
    <text evidence="16">The sequence shown here is derived from an EMBL/GenBank/DDBJ whole genome shotgun (WGS) entry which is preliminary data.</text>
</comment>
<dbReference type="PROSITE" id="PS51034">
    <property type="entry name" value="ZP_2"/>
    <property type="match status" value="1"/>
</dbReference>
<dbReference type="InterPro" id="IPR048290">
    <property type="entry name" value="ZP_chr"/>
</dbReference>
<evidence type="ECO:0000256" key="1">
    <source>
        <dbReference type="ARBA" id="ARBA00004498"/>
    </source>
</evidence>
<dbReference type="Gene3D" id="2.60.40.4100">
    <property type="entry name" value="Zona pellucida, ZP-C domain"/>
    <property type="match status" value="1"/>
</dbReference>
<dbReference type="GO" id="GO:0035805">
    <property type="term" value="C:egg coat"/>
    <property type="evidence" value="ECO:0007669"/>
    <property type="project" value="UniProtKB-SubCell"/>
</dbReference>
<keyword evidence="11" id="KW-0472">Membrane</keyword>
<comment type="PTM">
    <text evidence="14">Proteolytically cleaved before the transmembrane segment to yield the secreted ectodomain incorporated in the zona pellucida.</text>
</comment>
<dbReference type="AlphaFoldDB" id="A0ABD0W9B0"/>
<dbReference type="Gene3D" id="2.60.40.3210">
    <property type="entry name" value="Zona pellucida, ZP-N domain"/>
    <property type="match status" value="1"/>
</dbReference>
<sequence>MESRQELGMRLAVLAAFVCFWNAALSSPWTHPHASLKGSGIKDDRKDLVFQSKPVLKQTMTWTFPQDPVPDGKPRMKNFELKQPVPANTVGVRCGENRIQVEVKQDLFGNGQTIQPEDLTLGGCVAVGVDVEDQRLNFESDLQGCNSKLKMSEDFLVYAFNLLYRPSNTGDTPVTRTNEAVVDIECYYMRKQNVSSDALRPTLLSFTNSQVAEEQLYFYLRLMTDDWQFDRKSSEYFLGDQIHIEATVLPYHHVPLRVFVDNCFASLVPDMNAEPRYSFIENYGCLVDAVLTDSKSRFLPRSQEHKLQIQLEAFRFKQQTVVSGSNRKAGQGDTEQIYITCHLKATSTSNPIDALNKACSYISGSVHRWRAADGDDGVCGCCDSSCTIRRAREISIDSGEEWVADAVLGPISIQDQRDLPEK</sequence>
<dbReference type="SMART" id="SM00241">
    <property type="entry name" value="ZP"/>
    <property type="match status" value="1"/>
</dbReference>